<name>A0A225DMW0_9BACT</name>
<accession>A0A225DMW0</accession>
<evidence type="ECO:0000313" key="1">
    <source>
        <dbReference type="EMBL" id="OWK37527.1"/>
    </source>
</evidence>
<sequence length="73" mass="8218">MFHFVGLRILAIAAPAGARTHLVEDSPDRFKYHVPGGVSPFEKYASCFDLSRVWAHGINFCLIFRKLHDCARG</sequence>
<dbReference type="Proteomes" id="UP000214646">
    <property type="component" value="Unassembled WGS sequence"/>
</dbReference>
<dbReference type="EMBL" id="NIDE01000014">
    <property type="protein sequence ID" value="OWK37527.1"/>
    <property type="molecule type" value="Genomic_DNA"/>
</dbReference>
<protein>
    <submittedName>
        <fullName evidence="1">Uncharacterized protein</fullName>
    </submittedName>
</protein>
<organism evidence="1 2">
    <name type="scientific">Fimbriiglobus ruber</name>
    <dbReference type="NCBI Taxonomy" id="1908690"/>
    <lineage>
        <taxon>Bacteria</taxon>
        <taxon>Pseudomonadati</taxon>
        <taxon>Planctomycetota</taxon>
        <taxon>Planctomycetia</taxon>
        <taxon>Gemmatales</taxon>
        <taxon>Gemmataceae</taxon>
        <taxon>Fimbriiglobus</taxon>
    </lineage>
</organism>
<dbReference type="AlphaFoldDB" id="A0A225DMW0"/>
<evidence type="ECO:0000313" key="2">
    <source>
        <dbReference type="Proteomes" id="UP000214646"/>
    </source>
</evidence>
<gene>
    <name evidence="1" type="ORF">FRUB_06647</name>
</gene>
<proteinExistence type="predicted"/>
<comment type="caution">
    <text evidence="1">The sequence shown here is derived from an EMBL/GenBank/DDBJ whole genome shotgun (WGS) entry which is preliminary data.</text>
</comment>
<reference evidence="2" key="1">
    <citation type="submission" date="2017-06" db="EMBL/GenBank/DDBJ databases">
        <title>Genome analysis of Fimbriiglobus ruber SP5, the first member of the order Planctomycetales with confirmed chitinolytic capability.</title>
        <authorList>
            <person name="Ravin N.V."/>
            <person name="Rakitin A.L."/>
            <person name="Ivanova A.A."/>
            <person name="Beletsky A.V."/>
            <person name="Kulichevskaya I.S."/>
            <person name="Mardanov A.V."/>
            <person name="Dedysh S.N."/>
        </authorList>
    </citation>
    <scope>NUCLEOTIDE SEQUENCE [LARGE SCALE GENOMIC DNA]</scope>
    <source>
        <strain evidence="2">SP5</strain>
    </source>
</reference>
<keyword evidence="2" id="KW-1185">Reference proteome</keyword>